<dbReference type="SUPFAM" id="SSF52317">
    <property type="entry name" value="Class I glutamine amidotransferase-like"/>
    <property type="match status" value="1"/>
</dbReference>
<evidence type="ECO:0000313" key="2">
    <source>
        <dbReference type="EMBL" id="JAQ13310.1"/>
    </source>
</evidence>
<reference evidence="2" key="3">
    <citation type="journal article" date="2016" name="Gigascience">
        <title>De novo construction of an expanded transcriptome assembly for the western tarnished plant bug, Lygus hesperus.</title>
        <authorList>
            <person name="Tassone E.E."/>
            <person name="Geib S.M."/>
            <person name="Hall B."/>
            <person name="Fabrick J.A."/>
            <person name="Brent C.S."/>
            <person name="Hull J.J."/>
        </authorList>
    </citation>
    <scope>NUCLEOTIDE SEQUENCE</scope>
</reference>
<sequence>MKYACFAPDAPMLQVVDHSKGEPDSNEVCRNMYKESARIARGKILPLHELHVDNFDALIIPGGFGIAKNFSNFVDKGYEMNVIPSVKRVMCDFHDCNKPIACICIAPIIAASIFRDDVAVTVGGSNDDSVVWPFHGTAHAVEAMGAKHIDTTLQQVCIDRKSNVLSCPAYMCGTAKPHQVHENIGMLVSALRDQILHSL</sequence>
<dbReference type="InterPro" id="IPR029062">
    <property type="entry name" value="Class_I_gatase-like"/>
</dbReference>
<reference evidence="1" key="2">
    <citation type="submission" date="2014-07" db="EMBL/GenBank/DDBJ databases">
        <authorList>
            <person name="Hull J."/>
        </authorList>
    </citation>
    <scope>NUCLEOTIDE SEQUENCE</scope>
</reference>
<dbReference type="AlphaFoldDB" id="A0A0A9YA09"/>
<reference evidence="1" key="1">
    <citation type="journal article" date="2014" name="PLoS ONE">
        <title>Transcriptome-Based Identification of ABC Transporters in the Western Tarnished Plant Bug Lygus hesperus.</title>
        <authorList>
            <person name="Hull J.J."/>
            <person name="Chaney K."/>
            <person name="Geib S.M."/>
            <person name="Fabrick J.A."/>
            <person name="Brent C.S."/>
            <person name="Walsh D."/>
            <person name="Lavine L.C."/>
        </authorList>
    </citation>
    <scope>NUCLEOTIDE SEQUENCE</scope>
</reference>
<accession>A0A0A9YA09</accession>
<dbReference type="EMBL" id="GBHO01017234">
    <property type="protein sequence ID" value="JAG26370.1"/>
    <property type="molecule type" value="Transcribed_RNA"/>
</dbReference>
<dbReference type="NCBIfam" id="NF008747">
    <property type="entry name" value="PRK11780.1"/>
    <property type="match status" value="1"/>
</dbReference>
<evidence type="ECO:0000313" key="1">
    <source>
        <dbReference type="EMBL" id="JAG26370.1"/>
    </source>
</evidence>
<protein>
    <submittedName>
        <fullName evidence="2">ES1, mitochondrial</fullName>
    </submittedName>
</protein>
<gene>
    <name evidence="2" type="primary">D10Jhu81e</name>
    <name evidence="1" type="ORF">CM83_100624</name>
    <name evidence="2" type="ORF">g.16021</name>
</gene>
<proteinExistence type="predicted"/>
<name>A0A0A9YA09_LYGHE</name>
<dbReference type="Gene3D" id="3.40.50.880">
    <property type="match status" value="1"/>
</dbReference>
<dbReference type="PANTHER" id="PTHR10224">
    <property type="entry name" value="ES1 PROTEIN HOMOLOG, MITOCHONDRIAL"/>
    <property type="match status" value="1"/>
</dbReference>
<dbReference type="PANTHER" id="PTHR10224:SF12">
    <property type="entry name" value="GLYOXALASE ELBB"/>
    <property type="match status" value="1"/>
</dbReference>
<organism evidence="1">
    <name type="scientific">Lygus hesperus</name>
    <name type="common">Western plant bug</name>
    <dbReference type="NCBI Taxonomy" id="30085"/>
    <lineage>
        <taxon>Eukaryota</taxon>
        <taxon>Metazoa</taxon>
        <taxon>Ecdysozoa</taxon>
        <taxon>Arthropoda</taxon>
        <taxon>Hexapoda</taxon>
        <taxon>Insecta</taxon>
        <taxon>Pterygota</taxon>
        <taxon>Neoptera</taxon>
        <taxon>Paraneoptera</taxon>
        <taxon>Hemiptera</taxon>
        <taxon>Heteroptera</taxon>
        <taxon>Panheteroptera</taxon>
        <taxon>Cimicomorpha</taxon>
        <taxon>Miridae</taxon>
        <taxon>Mirini</taxon>
        <taxon>Lygus</taxon>
    </lineage>
</organism>
<dbReference type="EMBL" id="GDHC01005319">
    <property type="protein sequence ID" value="JAQ13310.1"/>
    <property type="molecule type" value="Transcribed_RNA"/>
</dbReference>